<sequence length="64" mass="7223">MNKIVAYLKDVRSELVTKTSWPTWSELTNSAVIVMVASVIIAGVVFVMDFGFENILEQVYKLLN</sequence>
<accession>A0A2W7NCI8</accession>
<keyword evidence="10" id="KW-1185">Reference proteome</keyword>
<dbReference type="InterPro" id="IPR038379">
    <property type="entry name" value="SecE_sf"/>
</dbReference>
<dbReference type="HAMAP" id="MF_00422">
    <property type="entry name" value="SecE"/>
    <property type="match status" value="1"/>
</dbReference>
<keyword evidence="7 8" id="KW-0472">Membrane</keyword>
<keyword evidence="6 8" id="KW-0811">Translocation</keyword>
<organism evidence="9 10">
    <name type="scientific">Breznakibacter xylanolyticus</name>
    <dbReference type="NCBI Taxonomy" id="990"/>
    <lineage>
        <taxon>Bacteria</taxon>
        <taxon>Pseudomonadati</taxon>
        <taxon>Bacteroidota</taxon>
        <taxon>Bacteroidia</taxon>
        <taxon>Marinilabiliales</taxon>
        <taxon>Marinilabiliaceae</taxon>
        <taxon>Breznakibacter</taxon>
    </lineage>
</organism>
<evidence type="ECO:0000256" key="5">
    <source>
        <dbReference type="ARBA" id="ARBA00022989"/>
    </source>
</evidence>
<comment type="subunit">
    <text evidence="8">Component of the Sec protein translocase complex. Heterotrimer consisting of SecY, SecE and SecG subunits. The heterotrimers can form oligomers, although 1 heterotrimer is thought to be able to translocate proteins. Interacts with the ribosome. Interacts with SecDF, and other proteins may be involved. Interacts with SecA.</text>
</comment>
<evidence type="ECO:0000313" key="10">
    <source>
        <dbReference type="Proteomes" id="UP000249239"/>
    </source>
</evidence>
<dbReference type="InterPro" id="IPR001901">
    <property type="entry name" value="Translocase_SecE/Sec61-g"/>
</dbReference>
<dbReference type="Proteomes" id="UP000249239">
    <property type="component" value="Unassembled WGS sequence"/>
</dbReference>
<evidence type="ECO:0000313" key="9">
    <source>
        <dbReference type="EMBL" id="PZX18145.1"/>
    </source>
</evidence>
<keyword evidence="3 8" id="KW-0812">Transmembrane</keyword>
<protein>
    <recommendedName>
        <fullName evidence="8">Protein translocase subunit SecE</fullName>
    </recommendedName>
</protein>
<evidence type="ECO:0000256" key="7">
    <source>
        <dbReference type="ARBA" id="ARBA00023136"/>
    </source>
</evidence>
<evidence type="ECO:0000256" key="8">
    <source>
        <dbReference type="HAMAP-Rule" id="MF_00422"/>
    </source>
</evidence>
<comment type="caution">
    <text evidence="9">The sequence shown here is derived from an EMBL/GenBank/DDBJ whole genome shotgun (WGS) entry which is preliminary data.</text>
</comment>
<proteinExistence type="inferred from homology"/>
<dbReference type="EMBL" id="QKZK01000007">
    <property type="protein sequence ID" value="PZX18145.1"/>
    <property type="molecule type" value="Genomic_DNA"/>
</dbReference>
<dbReference type="OrthoDB" id="9810735at2"/>
<reference evidence="9 10" key="1">
    <citation type="submission" date="2018-06" db="EMBL/GenBank/DDBJ databases">
        <title>Genomic Encyclopedia of Archaeal and Bacterial Type Strains, Phase II (KMG-II): from individual species to whole genera.</title>
        <authorList>
            <person name="Goeker M."/>
        </authorList>
    </citation>
    <scope>NUCLEOTIDE SEQUENCE [LARGE SCALE GENOMIC DNA]</scope>
    <source>
        <strain evidence="9 10">DSM 6779</strain>
    </source>
</reference>
<dbReference type="GO" id="GO:0005886">
    <property type="term" value="C:plasma membrane"/>
    <property type="evidence" value="ECO:0007669"/>
    <property type="project" value="UniProtKB-SubCell"/>
</dbReference>
<evidence type="ECO:0000256" key="4">
    <source>
        <dbReference type="ARBA" id="ARBA00022927"/>
    </source>
</evidence>
<dbReference type="Pfam" id="PF00584">
    <property type="entry name" value="SecE"/>
    <property type="match status" value="1"/>
</dbReference>
<evidence type="ECO:0000256" key="3">
    <source>
        <dbReference type="ARBA" id="ARBA00022692"/>
    </source>
</evidence>
<dbReference type="GO" id="GO:0006605">
    <property type="term" value="P:protein targeting"/>
    <property type="evidence" value="ECO:0007669"/>
    <property type="project" value="UniProtKB-UniRule"/>
</dbReference>
<dbReference type="GO" id="GO:0009306">
    <property type="term" value="P:protein secretion"/>
    <property type="evidence" value="ECO:0007669"/>
    <property type="project" value="UniProtKB-UniRule"/>
</dbReference>
<comment type="similarity">
    <text evidence="8">Belongs to the SecE/SEC61-gamma family.</text>
</comment>
<dbReference type="GO" id="GO:0065002">
    <property type="term" value="P:intracellular protein transmembrane transport"/>
    <property type="evidence" value="ECO:0007669"/>
    <property type="project" value="UniProtKB-UniRule"/>
</dbReference>
<evidence type="ECO:0000256" key="6">
    <source>
        <dbReference type="ARBA" id="ARBA00023010"/>
    </source>
</evidence>
<comment type="subcellular location">
    <subcellularLocation>
        <location evidence="8">Cell membrane</location>
        <topology evidence="8">Single-pass membrane protein</topology>
    </subcellularLocation>
    <subcellularLocation>
        <location evidence="1">Membrane</location>
    </subcellularLocation>
</comment>
<keyword evidence="2 8" id="KW-0813">Transport</keyword>
<evidence type="ECO:0000256" key="2">
    <source>
        <dbReference type="ARBA" id="ARBA00022448"/>
    </source>
</evidence>
<keyword evidence="8" id="KW-1003">Cell membrane</keyword>
<dbReference type="AlphaFoldDB" id="A0A2W7NCI8"/>
<keyword evidence="4 8" id="KW-0653">Protein transport</keyword>
<keyword evidence="5 8" id="KW-1133">Transmembrane helix</keyword>
<dbReference type="NCBIfam" id="TIGR00964">
    <property type="entry name" value="secE_bact"/>
    <property type="match status" value="1"/>
</dbReference>
<comment type="function">
    <text evidence="8">Essential subunit of the Sec protein translocation channel SecYEG. Clamps together the 2 halves of SecY. May contact the channel plug during translocation.</text>
</comment>
<feature type="transmembrane region" description="Helical" evidence="8">
    <location>
        <begin position="31"/>
        <end position="52"/>
    </location>
</feature>
<gene>
    <name evidence="8" type="primary">secE</name>
    <name evidence="9" type="ORF">LX69_01182</name>
</gene>
<dbReference type="InterPro" id="IPR005807">
    <property type="entry name" value="SecE_bac"/>
</dbReference>
<dbReference type="RefSeq" id="WP_111444882.1">
    <property type="nucleotide sequence ID" value="NZ_QKZK01000007.1"/>
</dbReference>
<dbReference type="GO" id="GO:0008320">
    <property type="term" value="F:protein transmembrane transporter activity"/>
    <property type="evidence" value="ECO:0007669"/>
    <property type="project" value="UniProtKB-UniRule"/>
</dbReference>
<dbReference type="Gene3D" id="1.20.5.1030">
    <property type="entry name" value="Preprotein translocase secy subunit"/>
    <property type="match status" value="1"/>
</dbReference>
<evidence type="ECO:0000256" key="1">
    <source>
        <dbReference type="ARBA" id="ARBA00004370"/>
    </source>
</evidence>
<dbReference type="GO" id="GO:0043952">
    <property type="term" value="P:protein transport by the Sec complex"/>
    <property type="evidence" value="ECO:0007669"/>
    <property type="project" value="UniProtKB-UniRule"/>
</dbReference>
<name>A0A2W7NCI8_9BACT</name>